<keyword evidence="2" id="KW-0472">Membrane</keyword>
<dbReference type="Proteomes" id="UP000694414">
    <property type="component" value="Unplaced"/>
</dbReference>
<name>A0A8C8YJN0_PROSS</name>
<dbReference type="PANTHER" id="PTHR46254">
    <property type="entry name" value="PROTEIN GVQW1-RELATED"/>
    <property type="match status" value="1"/>
</dbReference>
<dbReference type="GeneTree" id="ENSGT00940000161627"/>
<protein>
    <submittedName>
        <fullName evidence="3">Uncharacterized protein</fullName>
    </submittedName>
</protein>
<feature type="region of interest" description="Disordered" evidence="1">
    <location>
        <begin position="43"/>
        <end position="63"/>
    </location>
</feature>
<proteinExistence type="predicted"/>
<organism evidence="3 4">
    <name type="scientific">Prolemur simus</name>
    <name type="common">Greater bamboo lemur</name>
    <name type="synonym">Hapalemur simus</name>
    <dbReference type="NCBI Taxonomy" id="1328070"/>
    <lineage>
        <taxon>Eukaryota</taxon>
        <taxon>Metazoa</taxon>
        <taxon>Chordata</taxon>
        <taxon>Craniata</taxon>
        <taxon>Vertebrata</taxon>
        <taxon>Euteleostomi</taxon>
        <taxon>Mammalia</taxon>
        <taxon>Eutheria</taxon>
        <taxon>Euarchontoglires</taxon>
        <taxon>Primates</taxon>
        <taxon>Strepsirrhini</taxon>
        <taxon>Lemuriformes</taxon>
        <taxon>Lemuridae</taxon>
        <taxon>Prolemur</taxon>
    </lineage>
</organism>
<dbReference type="AlphaFoldDB" id="A0A8C8YJN0"/>
<evidence type="ECO:0000256" key="2">
    <source>
        <dbReference type="SAM" id="Phobius"/>
    </source>
</evidence>
<evidence type="ECO:0000313" key="4">
    <source>
        <dbReference type="Proteomes" id="UP000694414"/>
    </source>
</evidence>
<reference evidence="3" key="1">
    <citation type="submission" date="2025-08" db="UniProtKB">
        <authorList>
            <consortium name="Ensembl"/>
        </authorList>
    </citation>
    <scope>IDENTIFICATION</scope>
</reference>
<sequence length="99" mass="11553">LCPARTCGLLYSLCVYIYTYVWIYFILLYFFVERGSHSVTQAKVQRRDHSSQQPQTPGLKRSSCLSLPSSWNYRRMSLCPANFLYFSRDRISCSCSGWS</sequence>
<reference evidence="3" key="2">
    <citation type="submission" date="2025-09" db="UniProtKB">
        <authorList>
            <consortium name="Ensembl"/>
        </authorList>
    </citation>
    <scope>IDENTIFICATION</scope>
</reference>
<keyword evidence="2" id="KW-1133">Transmembrane helix</keyword>
<evidence type="ECO:0000313" key="3">
    <source>
        <dbReference type="Ensembl" id="ENSPSMP00000000769.1"/>
    </source>
</evidence>
<keyword evidence="2" id="KW-0812">Transmembrane</keyword>
<feature type="transmembrane region" description="Helical" evidence="2">
    <location>
        <begin position="15"/>
        <end position="32"/>
    </location>
</feature>
<accession>A0A8C8YJN0</accession>
<evidence type="ECO:0000256" key="1">
    <source>
        <dbReference type="SAM" id="MobiDB-lite"/>
    </source>
</evidence>
<keyword evidence="4" id="KW-1185">Reference proteome</keyword>
<dbReference type="Ensembl" id="ENSPSMT00000000876.1">
    <property type="protein sequence ID" value="ENSPSMP00000000769.1"/>
    <property type="gene ID" value="ENSPSMG00000000578.1"/>
</dbReference>